<gene>
    <name evidence="1" type="ORF">E0I26_01065</name>
</gene>
<name>A0A4V2Z9P6_9FLAO</name>
<sequence length="190" mass="22209">MKIVPIFVQENKREGLFSIHLKGELEDEVTKCIEQWLLNPQYLYDFFTLHQDDLNSGYYGKTISIQQAINYTRKEAEYLFDQLESLAISGTNIGGDNLSIVFQPLRNLDYTQKELQQVKAKTQIQKKWLRMYAIKIGPNTFIVTGGAIKLVGTMDERTHLLKEKQKLDDIKYYLKEEGILDQDDFEVYEI</sequence>
<reference evidence="1 2" key="1">
    <citation type="submission" date="2019-03" db="EMBL/GenBank/DDBJ databases">
        <title>Novel species of Flavobacterium.</title>
        <authorList>
            <person name="Liu Q."/>
            <person name="Xin Y.-H."/>
        </authorList>
    </citation>
    <scope>NUCLEOTIDE SEQUENCE [LARGE SCALE GENOMIC DNA]</scope>
    <source>
        <strain evidence="1 2">LB3P52</strain>
    </source>
</reference>
<evidence type="ECO:0000313" key="1">
    <source>
        <dbReference type="EMBL" id="TDE46704.1"/>
    </source>
</evidence>
<dbReference type="Proteomes" id="UP000294814">
    <property type="component" value="Unassembled WGS sequence"/>
</dbReference>
<comment type="caution">
    <text evidence="1">The sequence shown here is derived from an EMBL/GenBank/DDBJ whole genome shotgun (WGS) entry which is preliminary data.</text>
</comment>
<dbReference type="AlphaFoldDB" id="A0A4V2Z9P6"/>
<evidence type="ECO:0000313" key="2">
    <source>
        <dbReference type="Proteomes" id="UP000294814"/>
    </source>
</evidence>
<keyword evidence="2" id="KW-1185">Reference proteome</keyword>
<dbReference type="OrthoDB" id="1067077at2"/>
<dbReference type="RefSeq" id="WP_131914652.1">
    <property type="nucleotide sequence ID" value="NZ_SMLG01000001.1"/>
</dbReference>
<accession>A0A4V2Z9P6</accession>
<dbReference type="EMBL" id="SMLG01000001">
    <property type="protein sequence ID" value="TDE46704.1"/>
    <property type="molecule type" value="Genomic_DNA"/>
</dbReference>
<organism evidence="1 2">
    <name type="scientific">Flavobacterium rhamnosiphilum</name>
    <dbReference type="NCBI Taxonomy" id="2541724"/>
    <lineage>
        <taxon>Bacteria</taxon>
        <taxon>Pseudomonadati</taxon>
        <taxon>Bacteroidota</taxon>
        <taxon>Flavobacteriia</taxon>
        <taxon>Flavobacteriales</taxon>
        <taxon>Flavobacteriaceae</taxon>
        <taxon>Flavobacterium</taxon>
    </lineage>
</organism>
<proteinExistence type="predicted"/>
<protein>
    <submittedName>
        <fullName evidence="1">Uncharacterized protein</fullName>
    </submittedName>
</protein>